<dbReference type="AlphaFoldDB" id="A0A6B1D7L9"/>
<comment type="caution">
    <text evidence="1">The sequence shown here is derived from an EMBL/GenBank/DDBJ whole genome shotgun (WGS) entry which is preliminary data.</text>
</comment>
<name>A0A6B1D7L9_9CHLR</name>
<proteinExistence type="predicted"/>
<protein>
    <submittedName>
        <fullName evidence="1">Uncharacterized protein</fullName>
    </submittedName>
</protein>
<dbReference type="EMBL" id="VXMH01000055">
    <property type="protein sequence ID" value="MYC95423.1"/>
    <property type="molecule type" value="Genomic_DNA"/>
</dbReference>
<reference evidence="1" key="1">
    <citation type="submission" date="2019-09" db="EMBL/GenBank/DDBJ databases">
        <title>Characterisation of the sponge microbiome using genome-centric metagenomics.</title>
        <authorList>
            <person name="Engelberts J.P."/>
            <person name="Robbins S.J."/>
            <person name="De Goeij J.M."/>
            <person name="Aranda M."/>
            <person name="Bell S.C."/>
            <person name="Webster N.S."/>
        </authorList>
    </citation>
    <scope>NUCLEOTIDE SEQUENCE</scope>
    <source>
        <strain evidence="1">SB0661_bin_32</strain>
    </source>
</reference>
<evidence type="ECO:0000313" key="1">
    <source>
        <dbReference type="EMBL" id="MYC95423.1"/>
    </source>
</evidence>
<sequence>MSDPIQFDVAQGSGICDFLWTQLVTPVCISKRVVRLLQKSDVSGWSTYPVEVIDDKGRLLADYHGLVVSGAICLADYTRSNVVTKPPPAPRGRSYDVYRGLYFDADEWDGSDMFWVGRVRVVVEKVKKIFEQNDVKNVCFTRLSEREIRVRHVQGN</sequence>
<gene>
    <name evidence="1" type="ORF">F4X14_10660</name>
</gene>
<accession>A0A6B1D7L9</accession>
<organism evidence="1">
    <name type="scientific">Caldilineaceae bacterium SB0661_bin_32</name>
    <dbReference type="NCBI Taxonomy" id="2605255"/>
    <lineage>
        <taxon>Bacteria</taxon>
        <taxon>Bacillati</taxon>
        <taxon>Chloroflexota</taxon>
        <taxon>Caldilineae</taxon>
        <taxon>Caldilineales</taxon>
        <taxon>Caldilineaceae</taxon>
    </lineage>
</organism>